<dbReference type="InterPro" id="IPR029058">
    <property type="entry name" value="AB_hydrolase_fold"/>
</dbReference>
<dbReference type="Gene3D" id="3.40.50.1820">
    <property type="entry name" value="alpha/beta hydrolase"/>
    <property type="match status" value="1"/>
</dbReference>
<proteinExistence type="predicted"/>
<comment type="caution">
    <text evidence="1">The sequence shown here is derived from an EMBL/GenBank/DDBJ whole genome shotgun (WGS) entry which is preliminary data.</text>
</comment>
<reference evidence="1 2" key="1">
    <citation type="journal article" date="2016" name="Nat. Commun.">
        <title>Thousands of microbial genomes shed light on interconnected biogeochemical processes in an aquifer system.</title>
        <authorList>
            <person name="Anantharaman K."/>
            <person name="Brown C.T."/>
            <person name="Hug L.A."/>
            <person name="Sharon I."/>
            <person name="Castelle C.J."/>
            <person name="Probst A.J."/>
            <person name="Thomas B.C."/>
            <person name="Singh A."/>
            <person name="Wilkins M.J."/>
            <person name="Karaoz U."/>
            <person name="Brodie E.L."/>
            <person name="Williams K.H."/>
            <person name="Hubbard S.S."/>
            <person name="Banfield J.F."/>
        </authorList>
    </citation>
    <scope>NUCLEOTIDE SEQUENCE [LARGE SCALE GENOMIC DNA]</scope>
</reference>
<dbReference type="SUPFAM" id="SSF53474">
    <property type="entry name" value="alpha/beta-Hydrolases"/>
    <property type="match status" value="1"/>
</dbReference>
<evidence type="ECO:0000313" key="2">
    <source>
        <dbReference type="Proteomes" id="UP000176952"/>
    </source>
</evidence>
<organism evidence="1 2">
    <name type="scientific">Candidatus Kerfeldbacteria bacterium RIFCSPHIGHO2_12_FULL_48_17</name>
    <dbReference type="NCBI Taxonomy" id="1798542"/>
    <lineage>
        <taxon>Bacteria</taxon>
        <taxon>Candidatus Kerfeldiibacteriota</taxon>
    </lineage>
</organism>
<dbReference type="EMBL" id="MHKD01000013">
    <property type="protein sequence ID" value="OGY84548.1"/>
    <property type="molecule type" value="Genomic_DNA"/>
</dbReference>
<name>A0A1G2B5R7_9BACT</name>
<evidence type="ECO:0008006" key="3">
    <source>
        <dbReference type="Google" id="ProtNLM"/>
    </source>
</evidence>
<accession>A0A1G2B5R7</accession>
<dbReference type="STRING" id="1798542.A3F54_05580"/>
<dbReference type="Proteomes" id="UP000176952">
    <property type="component" value="Unassembled WGS sequence"/>
</dbReference>
<gene>
    <name evidence="1" type="ORF">A3F54_05580</name>
</gene>
<dbReference type="AlphaFoldDB" id="A0A1G2B5R7"/>
<sequence>MPQKTKKPRPTPKPRQAFIIPGFGESSRTQPYRRIARAFQQQSIKPYIIDIHWPRRVMSDHIAEFMNIYETKVEPDAQTYFLGFSFGAMVALLASVYTNPHTQILCSLSPFFQEDLPTTRSWWKTALGHKRIDDFQTLSLDVVAPRVTAKTFILAGDKEGQEVARTAARAHRQLSDSQLIIIPGAKHDIRQPHYLAAIKKVISTI</sequence>
<evidence type="ECO:0000313" key="1">
    <source>
        <dbReference type="EMBL" id="OGY84548.1"/>
    </source>
</evidence>
<protein>
    <recommendedName>
        <fullName evidence="3">Alpha/beta hydrolase</fullName>
    </recommendedName>
</protein>